<dbReference type="CDD" id="cd06225">
    <property type="entry name" value="HAMP"/>
    <property type="match status" value="9"/>
</dbReference>
<feature type="modified residue" description="4-aspartylphosphate" evidence="12">
    <location>
        <position position="1405"/>
    </location>
</feature>
<dbReference type="CDD" id="cd16922">
    <property type="entry name" value="HATPase_EvgS-ArcB-TorS-like"/>
    <property type="match status" value="1"/>
</dbReference>
<feature type="domain" description="HAMP" evidence="17">
    <location>
        <begin position="202"/>
        <end position="254"/>
    </location>
</feature>
<comment type="catalytic activity">
    <reaction evidence="1">
        <text>ATP + protein L-histidine = ADP + protein N-phospho-L-histidine.</text>
        <dbReference type="EC" id="2.7.13.3"/>
    </reaction>
</comment>
<dbReference type="EMBL" id="CP070496">
    <property type="protein sequence ID" value="QSB05571.1"/>
    <property type="molecule type" value="Genomic_DNA"/>
</dbReference>
<evidence type="ECO:0000259" key="16">
    <source>
        <dbReference type="PROSITE" id="PS50110"/>
    </source>
</evidence>
<accession>A0A895XID6</accession>
<feature type="domain" description="HAMP" evidence="17">
    <location>
        <begin position="386"/>
        <end position="438"/>
    </location>
</feature>
<dbReference type="Proteomes" id="UP000662939">
    <property type="component" value="Chromosome"/>
</dbReference>
<dbReference type="SMART" id="SM00388">
    <property type="entry name" value="HisKA"/>
    <property type="match status" value="1"/>
</dbReference>
<dbReference type="InterPro" id="IPR005467">
    <property type="entry name" value="His_kinase_dom"/>
</dbReference>
<dbReference type="CDD" id="cd17546">
    <property type="entry name" value="REC_hyHK_CKI1_RcsC-like"/>
    <property type="match status" value="1"/>
</dbReference>
<dbReference type="InterPro" id="IPR003018">
    <property type="entry name" value="GAF"/>
</dbReference>
<dbReference type="GO" id="GO:0000155">
    <property type="term" value="F:phosphorelay sensor kinase activity"/>
    <property type="evidence" value="ECO:0007669"/>
    <property type="project" value="InterPro"/>
</dbReference>
<dbReference type="Pfam" id="PF13185">
    <property type="entry name" value="GAF_2"/>
    <property type="match status" value="1"/>
</dbReference>
<dbReference type="InterPro" id="IPR036890">
    <property type="entry name" value="HATPase_C_sf"/>
</dbReference>
<dbReference type="Pfam" id="PF18947">
    <property type="entry name" value="HAMP_2"/>
    <property type="match status" value="1"/>
</dbReference>
<feature type="domain" description="HAMP" evidence="17">
    <location>
        <begin position="754"/>
        <end position="806"/>
    </location>
</feature>
<evidence type="ECO:0000256" key="8">
    <source>
        <dbReference type="ARBA" id="ARBA00022777"/>
    </source>
</evidence>
<dbReference type="SMART" id="SM00448">
    <property type="entry name" value="REC"/>
    <property type="match status" value="1"/>
</dbReference>
<dbReference type="SMART" id="SM00304">
    <property type="entry name" value="HAMP"/>
    <property type="match status" value="9"/>
</dbReference>
<evidence type="ECO:0000259" key="17">
    <source>
        <dbReference type="PROSITE" id="PS50885"/>
    </source>
</evidence>
<dbReference type="Pfam" id="PF02518">
    <property type="entry name" value="HATPase_c"/>
    <property type="match status" value="1"/>
</dbReference>
<keyword evidence="13" id="KW-0175">Coiled coil</keyword>
<evidence type="ECO:0000256" key="11">
    <source>
        <dbReference type="ARBA" id="ARBA00074306"/>
    </source>
</evidence>
<dbReference type="InterPro" id="IPR003660">
    <property type="entry name" value="HAMP_dom"/>
</dbReference>
<dbReference type="SUPFAM" id="SSF58104">
    <property type="entry name" value="Methyl-accepting chemotaxis protein (MCP) signaling domain"/>
    <property type="match status" value="4"/>
</dbReference>
<dbReference type="SUPFAM" id="SSF55874">
    <property type="entry name" value="ATPase domain of HSP90 chaperone/DNA topoisomerase II/histidine kinase"/>
    <property type="match status" value="1"/>
</dbReference>
<dbReference type="Gene3D" id="1.20.120.1530">
    <property type="match status" value="6"/>
</dbReference>
<dbReference type="SUPFAM" id="SSF55781">
    <property type="entry name" value="GAF domain-like"/>
    <property type="match status" value="1"/>
</dbReference>
<dbReference type="Pfam" id="PF00072">
    <property type="entry name" value="Response_reg"/>
    <property type="match status" value="1"/>
</dbReference>
<dbReference type="InterPro" id="IPR001789">
    <property type="entry name" value="Sig_transdc_resp-reg_receiver"/>
</dbReference>
<comment type="subcellular location">
    <subcellularLocation>
        <location evidence="2">Cell membrane</location>
    </subcellularLocation>
</comment>
<dbReference type="InterPro" id="IPR003661">
    <property type="entry name" value="HisK_dim/P_dom"/>
</dbReference>
<feature type="domain" description="HAMP" evidence="17">
    <location>
        <begin position="105"/>
        <end position="162"/>
    </location>
</feature>
<evidence type="ECO:0000313" key="19">
    <source>
        <dbReference type="Proteomes" id="UP000662939"/>
    </source>
</evidence>
<feature type="domain" description="HAMP" evidence="17">
    <location>
        <begin position="662"/>
        <end position="714"/>
    </location>
</feature>
<dbReference type="PROSITE" id="PS50885">
    <property type="entry name" value="HAMP"/>
    <property type="match status" value="8"/>
</dbReference>
<dbReference type="SMART" id="SM00387">
    <property type="entry name" value="HATPase_c"/>
    <property type="match status" value="1"/>
</dbReference>
<feature type="domain" description="HAMP" evidence="17">
    <location>
        <begin position="478"/>
        <end position="530"/>
    </location>
</feature>
<evidence type="ECO:0000259" key="15">
    <source>
        <dbReference type="PROSITE" id="PS50109"/>
    </source>
</evidence>
<dbReference type="InterPro" id="IPR011006">
    <property type="entry name" value="CheY-like_superfamily"/>
</dbReference>
<dbReference type="SUPFAM" id="SSF47384">
    <property type="entry name" value="Homodimeric domain of signal transducing histidine kinase"/>
    <property type="match status" value="1"/>
</dbReference>
<dbReference type="PANTHER" id="PTHR45339:SF1">
    <property type="entry name" value="HYBRID SIGNAL TRANSDUCTION HISTIDINE KINASE J"/>
    <property type="match status" value="1"/>
</dbReference>
<dbReference type="PROSITE" id="PS50110">
    <property type="entry name" value="RESPONSE_REGULATORY"/>
    <property type="match status" value="1"/>
</dbReference>
<organism evidence="18 19">
    <name type="scientific">Natronoglycomyces albus</name>
    <dbReference type="NCBI Taxonomy" id="2811108"/>
    <lineage>
        <taxon>Bacteria</taxon>
        <taxon>Bacillati</taxon>
        <taxon>Actinomycetota</taxon>
        <taxon>Actinomycetes</taxon>
        <taxon>Glycomycetales</taxon>
        <taxon>Glycomycetaceae</taxon>
        <taxon>Natronoglycomyces</taxon>
    </lineage>
</organism>
<dbReference type="GO" id="GO:0005886">
    <property type="term" value="C:plasma membrane"/>
    <property type="evidence" value="ECO:0007669"/>
    <property type="project" value="UniProtKB-SubCell"/>
</dbReference>
<dbReference type="PROSITE" id="PS50109">
    <property type="entry name" value="HIS_KIN"/>
    <property type="match status" value="1"/>
</dbReference>
<keyword evidence="19" id="KW-1185">Reference proteome</keyword>
<dbReference type="FunFam" id="3.30.565.10:FF:000010">
    <property type="entry name" value="Sensor histidine kinase RcsC"/>
    <property type="match status" value="1"/>
</dbReference>
<keyword evidence="9" id="KW-1133">Transmembrane helix</keyword>
<evidence type="ECO:0000256" key="1">
    <source>
        <dbReference type="ARBA" id="ARBA00000085"/>
    </source>
</evidence>
<dbReference type="InterPro" id="IPR003594">
    <property type="entry name" value="HATPase_dom"/>
</dbReference>
<dbReference type="SUPFAM" id="SSF52172">
    <property type="entry name" value="CheY-like"/>
    <property type="match status" value="1"/>
</dbReference>
<keyword evidence="6" id="KW-0808">Transferase</keyword>
<dbReference type="CDD" id="cd00082">
    <property type="entry name" value="HisKA"/>
    <property type="match status" value="1"/>
</dbReference>
<dbReference type="Gene3D" id="3.30.450.40">
    <property type="match status" value="1"/>
</dbReference>
<evidence type="ECO:0000256" key="6">
    <source>
        <dbReference type="ARBA" id="ARBA00022679"/>
    </source>
</evidence>
<dbReference type="PANTHER" id="PTHR45339">
    <property type="entry name" value="HYBRID SIGNAL TRANSDUCTION HISTIDINE KINASE J"/>
    <property type="match status" value="1"/>
</dbReference>
<dbReference type="Pfam" id="PF00512">
    <property type="entry name" value="HisKA"/>
    <property type="match status" value="1"/>
</dbReference>
<keyword evidence="7" id="KW-0812">Transmembrane</keyword>
<evidence type="ECO:0000256" key="10">
    <source>
        <dbReference type="ARBA" id="ARBA00023012"/>
    </source>
</evidence>
<dbReference type="InterPro" id="IPR004358">
    <property type="entry name" value="Sig_transdc_His_kin-like_C"/>
</dbReference>
<proteinExistence type="inferred from homology"/>
<keyword evidence="8" id="KW-0418">Kinase</keyword>
<protein>
    <recommendedName>
        <fullName evidence="11">Circadian input-output histidine kinase CikA</fullName>
        <ecNumber evidence="4">2.7.13.3</ecNumber>
    </recommendedName>
</protein>
<dbReference type="EC" id="2.7.13.3" evidence="4"/>
<dbReference type="Pfam" id="PF00672">
    <property type="entry name" value="HAMP"/>
    <property type="match status" value="7"/>
</dbReference>
<evidence type="ECO:0000256" key="3">
    <source>
        <dbReference type="ARBA" id="ARBA00006402"/>
    </source>
</evidence>
<evidence type="ECO:0000256" key="9">
    <source>
        <dbReference type="ARBA" id="ARBA00022989"/>
    </source>
</evidence>
<evidence type="ECO:0000256" key="14">
    <source>
        <dbReference type="SAM" id="MobiDB-lite"/>
    </source>
</evidence>
<dbReference type="Gene3D" id="3.40.50.2300">
    <property type="match status" value="1"/>
</dbReference>
<evidence type="ECO:0000256" key="4">
    <source>
        <dbReference type="ARBA" id="ARBA00012438"/>
    </source>
</evidence>
<feature type="region of interest" description="Disordered" evidence="14">
    <location>
        <begin position="1475"/>
        <end position="1553"/>
    </location>
</feature>
<gene>
    <name evidence="18" type="ORF">JQS30_01110</name>
</gene>
<evidence type="ECO:0000313" key="18">
    <source>
        <dbReference type="EMBL" id="QSB05571.1"/>
    </source>
</evidence>
<dbReference type="KEGG" id="nav:JQS30_01110"/>
<feature type="domain" description="HAMP" evidence="17">
    <location>
        <begin position="294"/>
        <end position="346"/>
    </location>
</feature>
<dbReference type="PRINTS" id="PR00344">
    <property type="entry name" value="BCTRLSENSOR"/>
</dbReference>
<dbReference type="RefSeq" id="WP_213171580.1">
    <property type="nucleotide sequence ID" value="NZ_CP070496.1"/>
</dbReference>
<feature type="coiled-coil region" evidence="13">
    <location>
        <begin position="987"/>
        <end position="1045"/>
    </location>
</feature>
<dbReference type="Gene3D" id="3.30.565.10">
    <property type="entry name" value="Histidine kinase-like ATPase, C-terminal domain"/>
    <property type="match status" value="1"/>
</dbReference>
<dbReference type="InterPro" id="IPR029016">
    <property type="entry name" value="GAF-like_dom_sf"/>
</dbReference>
<comment type="similarity">
    <text evidence="3">In the N-terminal section; belongs to the phytochrome family.</text>
</comment>
<reference evidence="18" key="1">
    <citation type="submission" date="2021-02" db="EMBL/GenBank/DDBJ databases">
        <title>Natronoglycomyces albus gen. nov., sp. nov, a haloalkaliphilic actinobacterium from a soda solonchak soil.</title>
        <authorList>
            <person name="Sorokin D.Y."/>
            <person name="Khijniak T.V."/>
            <person name="Zakharycheva A.P."/>
            <person name="Boueva O.V."/>
            <person name="Ariskina E.V."/>
            <person name="Hahnke R.L."/>
            <person name="Bunk B."/>
            <person name="Sproer C."/>
            <person name="Schumann P."/>
            <person name="Evtushenko L.I."/>
            <person name="Kublanov I.V."/>
        </authorList>
    </citation>
    <scope>NUCLEOTIDE SEQUENCE</scope>
    <source>
        <strain evidence="18">DSM 106290</strain>
    </source>
</reference>
<evidence type="ECO:0000256" key="12">
    <source>
        <dbReference type="PROSITE-ProRule" id="PRU00169"/>
    </source>
</evidence>
<dbReference type="FunFam" id="1.20.120.1530:FF:000002">
    <property type="entry name" value="Two-component osmosensing histidine kinase"/>
    <property type="match status" value="4"/>
</dbReference>
<feature type="domain" description="Response regulatory" evidence="16">
    <location>
        <begin position="1355"/>
        <end position="1472"/>
    </location>
</feature>
<keyword evidence="5 12" id="KW-0597">Phosphoprotein</keyword>
<dbReference type="Gene3D" id="1.10.287.130">
    <property type="match status" value="1"/>
</dbReference>
<dbReference type="SMART" id="SM00065">
    <property type="entry name" value="GAF"/>
    <property type="match status" value="1"/>
</dbReference>
<keyword evidence="9" id="KW-0472">Membrane</keyword>
<evidence type="ECO:0000256" key="5">
    <source>
        <dbReference type="ARBA" id="ARBA00022553"/>
    </source>
</evidence>
<evidence type="ECO:0000256" key="13">
    <source>
        <dbReference type="SAM" id="Coils"/>
    </source>
</evidence>
<keyword evidence="10" id="KW-0902">Two-component regulatory system</keyword>
<evidence type="ECO:0000256" key="7">
    <source>
        <dbReference type="ARBA" id="ARBA00022692"/>
    </source>
</evidence>
<dbReference type="InterPro" id="IPR036097">
    <property type="entry name" value="HisK_dim/P_sf"/>
</dbReference>
<feature type="domain" description="Histidine kinase" evidence="15">
    <location>
        <begin position="1052"/>
        <end position="1285"/>
    </location>
</feature>
<feature type="domain" description="HAMP" evidence="17">
    <location>
        <begin position="570"/>
        <end position="622"/>
    </location>
</feature>
<name>A0A895XID6_9ACTN</name>
<sequence length="1553" mass="166719">MTDTREVADNMTSEPESELLESLADALRRVERGDFTVRLPRREGLAGEVIDRFNAVVERSDTQTRSLKRISRVVGVEGRWLERMDVEHVDGGWQDGAEAVNRLVEELVRPTTEIARVLDAVAQGDLTQQAALEFDGTALRGEFRRIGETVNRMVDLLSSFADEVTRVAREVGTDGKLGGQADVQGVSGTWRSLTDSVNTMASNLTDQVRSISQVTNAIAEGDLTQSIDVAAKGEVADLAGTVNSLTETLRIFAGEVTRVAREVGTEGRLGGQAEVPGVAGTWKDLTDNVNSMASNLTSQVRNISQVATAVAQGDLGQKITVAAQGEILELKTVVNTMVDQLSSFAGEVTRVAREVGTEGRLGGQAQVYGVSGTWRDLTENVNQLASNLTDQVRNISLVTKAVASGNLSHKITVNASGEVAELKDTVNTMVDQLSSFADEVTRVAREVGSQGKLGGQAHVVGVSGIWKDLTENVNLMAFNLTAQVRNIASVATSVAGGNLSKKITVDAQGEFLDLKTTLNTMVDQLSQFADEVTRVSREVGTEGRLGGQANVRDASGIWEDLTDSVNSMASNLTTQVRNISSVATAVAQGDLSRQITVDAQGEMLELKTVLNTMVGQLSSFADEVTRVAREVGTEGRLGGQASVPGVSGIWKDLTDNVNSMASNLTSQVRNIASVTTAVAQGDLGQKITVDAQGEILQLKNTVNTMVAQLSSFAGEVTRVAREVGIEGNLGSQAEVEGVSGTWLALTENVNSLASTLTLQLRAIANVAHAVARGDHTQFVDVEAAGEISDLTESINQMISSLRDQTTKNADQDWLNSNLARVSGLLQGRRDVEDVTQMIMNEVTPLVDAQTGTFFVKKEKNVTGEAEYFLTSVYGHPDPSSEVVISEHEGIVGQAAASKRTIRMRDVPEGYLDITSGLGQAAPADLVVLPVQFQEEVRGVIEFASFNEFSPLHLKFLDSLVDNIGVALATIEAANRTEVLLRESQRMATDMREQSSQLQATNAELEEKATLLSAQNRAIEYKNREVEQARQDIEEKADQLAQASKYKSEFLANVSHELRTPLNSLLLLARLLTENTEQNLTPRQIEFARTIHNAGSDLLTLIDDILDLSKIEAGRMDVEVHEVPLPEVLADMESTFRPQCEDKGLDFSVTVDDDVPEILYTDGQKFQQVLRNLLSNAVKFTHDGEVAVRVGKMPATHRFGIERLDEANEVYSVSVIDTGIGIPASKQSLIFEPFKQVDGTTRRNYGGTGLGLSISKSLSEMLGGDVTIDATGPQGSVFTFYVPGALAVEPSESGFETVDSSEPSVAAPALARNSGHSRVGFRGNKQPISKPQHEILSEEVKSRSSSASAKHLEGITVLIIDDDVRNVFALTAALELHRIDVEYAENGADGIAALQENPDIDIVLMDSAMPGMDGNETTRAIRKMNQFADLPIIFLTAQAMTEDRDRSMAAGGSAYITKPVDMDQLLDAMAPFITSGSGGATSNDSTPKETAVAGSGENQARNTADFDPDESASDESIGGAAQRAESEVRANEVDTTEAGTDVADRESEAGTEEQ</sequence>
<evidence type="ECO:0000256" key="2">
    <source>
        <dbReference type="ARBA" id="ARBA00004236"/>
    </source>
</evidence>